<dbReference type="WBParaSite" id="HPBE_0001461901-mRNA-1">
    <property type="protein sequence ID" value="HPBE_0001461901-mRNA-1"/>
    <property type="gene ID" value="HPBE_0001461901"/>
</dbReference>
<protein>
    <submittedName>
        <fullName evidence="2">EB domain-containing protein</fullName>
    </submittedName>
</protein>
<accession>A0A183G0J3</accession>
<dbReference type="Proteomes" id="UP000050761">
    <property type="component" value="Unassembled WGS sequence"/>
</dbReference>
<evidence type="ECO:0000313" key="2">
    <source>
        <dbReference type="WBParaSite" id="HPBE_0001461901-mRNA-1"/>
    </source>
</evidence>
<organism evidence="1 2">
    <name type="scientific">Heligmosomoides polygyrus</name>
    <name type="common">Parasitic roundworm</name>
    <dbReference type="NCBI Taxonomy" id="6339"/>
    <lineage>
        <taxon>Eukaryota</taxon>
        <taxon>Metazoa</taxon>
        <taxon>Ecdysozoa</taxon>
        <taxon>Nematoda</taxon>
        <taxon>Chromadorea</taxon>
        <taxon>Rhabditida</taxon>
        <taxon>Rhabditina</taxon>
        <taxon>Rhabditomorpha</taxon>
        <taxon>Strongyloidea</taxon>
        <taxon>Heligmosomidae</taxon>
        <taxon>Heligmosomoides</taxon>
    </lineage>
</organism>
<keyword evidence="1" id="KW-1185">Reference proteome</keyword>
<proteinExistence type="predicted"/>
<name>A0A183G0J3_HELPZ</name>
<evidence type="ECO:0000313" key="1">
    <source>
        <dbReference type="Proteomes" id="UP000050761"/>
    </source>
</evidence>
<reference evidence="2" key="1">
    <citation type="submission" date="2019-09" db="UniProtKB">
        <authorList>
            <consortium name="WormBaseParasite"/>
        </authorList>
    </citation>
    <scope>IDENTIFICATION</scope>
</reference>
<sequence length="160" mass="17914">LSVVICSSNNCRMGESCTGTISTVNGVVTVCQYDVTKKDRQCIYHADCLQGQRCLRNGTNIFVCTTSMEAALGTMPCSYDYECSGGEKCVFRCRPSQVKDPRRDQMCRSNAECPYQQVVTLLGLSIALSVRRQVLREIFFALSFCVLEAWFLKGSFLRRA</sequence>
<dbReference type="AlphaFoldDB" id="A0A183G0J3"/>